<dbReference type="OrthoDB" id="100243at2759"/>
<comment type="caution">
    <text evidence="1">The sequence shown here is derived from an EMBL/GenBank/DDBJ whole genome shotgun (WGS) entry which is preliminary data.</text>
</comment>
<evidence type="ECO:0000313" key="2">
    <source>
        <dbReference type="Proteomes" id="UP000435112"/>
    </source>
</evidence>
<dbReference type="EMBL" id="QXFU01002199">
    <property type="protein sequence ID" value="KAE8989032.1"/>
    <property type="molecule type" value="Genomic_DNA"/>
</dbReference>
<reference evidence="1 2" key="1">
    <citation type="submission" date="2018-09" db="EMBL/GenBank/DDBJ databases">
        <title>Genomic investigation of the strawberry pathogen Phytophthora fragariae indicates pathogenicity is determined by transcriptional variation in three key races.</title>
        <authorList>
            <person name="Adams T.M."/>
            <person name="Armitage A.D."/>
            <person name="Sobczyk M.K."/>
            <person name="Bates H.J."/>
            <person name="Dunwell J.M."/>
            <person name="Nellist C.F."/>
            <person name="Harrison R.J."/>
        </authorList>
    </citation>
    <scope>NUCLEOTIDE SEQUENCE [LARGE SCALE GENOMIC DNA]</scope>
    <source>
        <strain evidence="1 2">SCRP324</strain>
    </source>
</reference>
<organism evidence="1 2">
    <name type="scientific">Phytophthora rubi</name>
    <dbReference type="NCBI Taxonomy" id="129364"/>
    <lineage>
        <taxon>Eukaryota</taxon>
        <taxon>Sar</taxon>
        <taxon>Stramenopiles</taxon>
        <taxon>Oomycota</taxon>
        <taxon>Peronosporomycetes</taxon>
        <taxon>Peronosporales</taxon>
        <taxon>Peronosporaceae</taxon>
        <taxon>Phytophthora</taxon>
    </lineage>
</organism>
<proteinExistence type="predicted"/>
<protein>
    <submittedName>
        <fullName evidence="1">Uncharacterized protein</fullName>
    </submittedName>
</protein>
<dbReference type="AlphaFoldDB" id="A0A6A3J435"/>
<dbReference type="Proteomes" id="UP000435112">
    <property type="component" value="Unassembled WGS sequence"/>
</dbReference>
<name>A0A6A3J435_9STRA</name>
<accession>A0A6A3J435</accession>
<evidence type="ECO:0000313" key="1">
    <source>
        <dbReference type="EMBL" id="KAE8989032.1"/>
    </source>
</evidence>
<sequence>MFQQRLKFLILHSVDDLSARAKSDLVDIVAFMWTHRRTF</sequence>
<gene>
    <name evidence="1" type="ORF">PR002_g21569</name>
</gene>